<evidence type="ECO:0000256" key="1">
    <source>
        <dbReference type="SAM" id="SignalP"/>
    </source>
</evidence>
<dbReference type="InterPro" id="IPR032710">
    <property type="entry name" value="NTF2-like_dom_sf"/>
</dbReference>
<evidence type="ECO:0000313" key="2">
    <source>
        <dbReference type="EMBL" id="RJF95219.1"/>
    </source>
</evidence>
<organism evidence="2 3">
    <name type="scientific">Noviherbaspirillum saxi</name>
    <dbReference type="NCBI Taxonomy" id="2320863"/>
    <lineage>
        <taxon>Bacteria</taxon>
        <taxon>Pseudomonadati</taxon>
        <taxon>Pseudomonadota</taxon>
        <taxon>Betaproteobacteria</taxon>
        <taxon>Burkholderiales</taxon>
        <taxon>Oxalobacteraceae</taxon>
        <taxon>Noviherbaspirillum</taxon>
    </lineage>
</organism>
<dbReference type="RefSeq" id="WP_119770370.1">
    <property type="nucleotide sequence ID" value="NZ_QYUO01000002.1"/>
</dbReference>
<comment type="caution">
    <text evidence="2">The sequence shown here is derived from an EMBL/GenBank/DDBJ whole genome shotgun (WGS) entry which is preliminary data.</text>
</comment>
<dbReference type="EMBL" id="QYUO01000002">
    <property type="protein sequence ID" value="RJF95219.1"/>
    <property type="molecule type" value="Genomic_DNA"/>
</dbReference>
<evidence type="ECO:0000313" key="3">
    <source>
        <dbReference type="Proteomes" id="UP000265955"/>
    </source>
</evidence>
<keyword evidence="1" id="KW-0732">Signal</keyword>
<sequence length="143" mass="15160">MKYPIFAALLSLASIGSAFAGPASDAAQTHFNAIASGDLSIVMRGYAANPQLNWVGGPLDGTYVGADSIRTTWEKFAKAAGPLKVSVTNLDEAINPKGATVSANVLFEGKQPIKVRYVLTYRDGLLVNETWQIDPKLTVAAAY</sequence>
<dbReference type="AlphaFoldDB" id="A0A3A3FNH3"/>
<name>A0A3A3FNH3_9BURK</name>
<keyword evidence="3" id="KW-1185">Reference proteome</keyword>
<proteinExistence type="predicted"/>
<dbReference type="Gene3D" id="3.10.450.50">
    <property type="match status" value="1"/>
</dbReference>
<feature type="chain" id="PRO_5017249701" evidence="1">
    <location>
        <begin position="21"/>
        <end position="143"/>
    </location>
</feature>
<dbReference type="OrthoDB" id="8902994at2"/>
<dbReference type="Proteomes" id="UP000265955">
    <property type="component" value="Unassembled WGS sequence"/>
</dbReference>
<protein>
    <submittedName>
        <fullName evidence="2">Nuclear transport factor 2 family protein</fullName>
    </submittedName>
</protein>
<gene>
    <name evidence="2" type="ORF">D3871_17370</name>
</gene>
<feature type="signal peptide" evidence="1">
    <location>
        <begin position="1"/>
        <end position="20"/>
    </location>
</feature>
<accession>A0A3A3FNH3</accession>
<dbReference type="SUPFAM" id="SSF54427">
    <property type="entry name" value="NTF2-like"/>
    <property type="match status" value="1"/>
</dbReference>
<reference evidence="3" key="1">
    <citation type="submission" date="2018-09" db="EMBL/GenBank/DDBJ databases">
        <authorList>
            <person name="Zhu H."/>
        </authorList>
    </citation>
    <scope>NUCLEOTIDE SEQUENCE [LARGE SCALE GENOMIC DNA]</scope>
    <source>
        <strain evidence="3">K1R23-30</strain>
    </source>
</reference>